<comment type="similarity">
    <text evidence="1">Belongs to the PhzF family.</text>
</comment>
<protein>
    <submittedName>
        <fullName evidence="3">Phenazine biosynthesis protein PhzF family</fullName>
    </submittedName>
</protein>
<keyword evidence="4" id="KW-1185">Reference proteome</keyword>
<evidence type="ECO:0000313" key="4">
    <source>
        <dbReference type="Proteomes" id="UP000198284"/>
    </source>
</evidence>
<reference evidence="3 4" key="1">
    <citation type="submission" date="2017-06" db="EMBL/GenBank/DDBJ databases">
        <authorList>
            <person name="Kim H.J."/>
            <person name="Triplett B.A."/>
        </authorList>
    </citation>
    <scope>NUCLEOTIDE SEQUENCE [LARGE SCALE GENOMIC DNA]</scope>
    <source>
        <strain evidence="3 4">U15</strain>
    </source>
</reference>
<gene>
    <name evidence="3" type="ORF">SAMN06265795_10315</name>
</gene>
<name>A0A239EUG3_9BURK</name>
<dbReference type="AlphaFoldDB" id="A0A239EUG3"/>
<dbReference type="InterPro" id="IPR003719">
    <property type="entry name" value="Phenazine_PhzF-like"/>
</dbReference>
<dbReference type="PANTHER" id="PTHR13774">
    <property type="entry name" value="PHENAZINE BIOSYNTHESIS PROTEIN"/>
    <property type="match status" value="1"/>
</dbReference>
<evidence type="ECO:0000256" key="1">
    <source>
        <dbReference type="ARBA" id="ARBA00008270"/>
    </source>
</evidence>
<dbReference type="SUPFAM" id="SSF54506">
    <property type="entry name" value="Diaminopimelate epimerase-like"/>
    <property type="match status" value="1"/>
</dbReference>
<dbReference type="OrthoDB" id="9788221at2"/>
<dbReference type="GO" id="GO:0005737">
    <property type="term" value="C:cytoplasm"/>
    <property type="evidence" value="ECO:0007669"/>
    <property type="project" value="TreeGrafter"/>
</dbReference>
<dbReference type="Proteomes" id="UP000198284">
    <property type="component" value="Unassembled WGS sequence"/>
</dbReference>
<dbReference type="RefSeq" id="WP_089398537.1">
    <property type="nucleotide sequence ID" value="NZ_FZOT01000003.1"/>
</dbReference>
<dbReference type="GO" id="GO:0016853">
    <property type="term" value="F:isomerase activity"/>
    <property type="evidence" value="ECO:0007669"/>
    <property type="project" value="TreeGrafter"/>
</dbReference>
<dbReference type="Pfam" id="PF02567">
    <property type="entry name" value="PhzC-PhzF"/>
    <property type="match status" value="1"/>
</dbReference>
<dbReference type="PANTHER" id="PTHR13774:SF32">
    <property type="entry name" value="ANTISENSE-ENHANCING SEQUENCE 1"/>
    <property type="match status" value="1"/>
</dbReference>
<dbReference type="PIRSF" id="PIRSF016184">
    <property type="entry name" value="PhzC_PhzF"/>
    <property type="match status" value="1"/>
</dbReference>
<evidence type="ECO:0000256" key="2">
    <source>
        <dbReference type="PIRSR" id="PIRSR016184-1"/>
    </source>
</evidence>
<evidence type="ECO:0000313" key="3">
    <source>
        <dbReference type="EMBL" id="SNS48061.1"/>
    </source>
</evidence>
<organism evidence="3 4">
    <name type="scientific">Noviherbaspirillum humi</name>
    <dbReference type="NCBI Taxonomy" id="1688639"/>
    <lineage>
        <taxon>Bacteria</taxon>
        <taxon>Pseudomonadati</taxon>
        <taxon>Pseudomonadota</taxon>
        <taxon>Betaproteobacteria</taxon>
        <taxon>Burkholderiales</taxon>
        <taxon>Oxalobacteraceae</taxon>
        <taxon>Noviherbaspirillum</taxon>
    </lineage>
</organism>
<dbReference type="Gene3D" id="3.10.310.10">
    <property type="entry name" value="Diaminopimelate Epimerase, Chain A, domain 1"/>
    <property type="match status" value="2"/>
</dbReference>
<proteinExistence type="inferred from homology"/>
<feature type="active site" evidence="2">
    <location>
        <position position="47"/>
    </location>
</feature>
<sequence length="286" mass="30933">MPTYTFALLNVFAETPFGGNPLVVFEDARGMDATLMQALARQFNYSETTFLLPSSRAAARVRVFTPTQEVRFAGHPALGSAHVVRERLQTGDAFQLEFEAGCVDLAAQGDIWQFKPPVVGEPQAATVALPSEEIATLLGLEESDLLGPPLWMDTGAQHLMVPVRSVEAVRRAAPDSRRFDIWPSNSQGRKVAYVFARDHIMPDRLLSRFFSVRPSGAIAEDPGTGSACANLGAWLLREGVALPARYEVEQGEAVNRKSLLRLALDADGTIRVGGRVLGLGSGSITV</sequence>
<dbReference type="NCBIfam" id="TIGR00654">
    <property type="entry name" value="PhzF_family"/>
    <property type="match status" value="1"/>
</dbReference>
<accession>A0A239EUG3</accession>
<dbReference type="EMBL" id="FZOT01000003">
    <property type="protein sequence ID" value="SNS48061.1"/>
    <property type="molecule type" value="Genomic_DNA"/>
</dbReference>